<dbReference type="SUPFAM" id="SSF50998">
    <property type="entry name" value="Quinoprotein alcohol dehydrogenase-like"/>
    <property type="match status" value="1"/>
</dbReference>
<gene>
    <name evidence="1" type="ORF">CYY_003549</name>
</gene>
<dbReference type="Proteomes" id="UP000695562">
    <property type="component" value="Unassembled WGS sequence"/>
</dbReference>
<dbReference type="EMBL" id="AJWJ01000112">
    <property type="protein sequence ID" value="KAF2075159.1"/>
    <property type="molecule type" value="Genomic_DNA"/>
</dbReference>
<dbReference type="InterPro" id="IPR011047">
    <property type="entry name" value="Quinoprotein_ADH-like_sf"/>
</dbReference>
<dbReference type="AlphaFoldDB" id="A0A8J4PZJ2"/>
<proteinExistence type="predicted"/>
<dbReference type="OrthoDB" id="2123049at2759"/>
<keyword evidence="2" id="KW-1185">Reference proteome</keyword>
<sequence>MLDIKSIYRKEIEYDFNVLIVGEIFKSTNKHLLIGGVDGKIRVYLNKNEVETLETKAGAIQHLELFDTTRFGSIDIISGDNSGNVIIFSNHQILYKDTLNGSVTSIVTHQSSNNDFCIAVGNNNGIISTMKPHQPLLWKYQLPLTSAIIDTLSQSDVLRDSRDNLELYRQHQINSEGLGSGGTSEYKSVVQIKSVKGLDSFNNDFSFLIVSENTCFVHIIDQGKTLCSIPTPSPVNCMCVGYFDSRYSSDKQIALGCENGFVYILHDDFKLDLYCQIGYPITSLLKLNTSDIKKEDNNNSNSNDEDSDSDNSDSLFISGKKIIVDYLFCTGNFNSLKVLKDRNMITEYKTDDWIHTLSIGDVENNSEKMIVIGKLNNTIEFLKISE</sequence>
<reference evidence="1" key="1">
    <citation type="submission" date="2020-01" db="EMBL/GenBank/DDBJ databases">
        <title>Development of genomics and gene disruption for Polysphondylium violaceum indicates a role for the polyketide synthase stlB in stalk morphogenesis.</title>
        <authorList>
            <person name="Narita B."/>
            <person name="Kawabe Y."/>
            <person name="Kin K."/>
            <person name="Saito T."/>
            <person name="Gibbs R."/>
            <person name="Kuspa A."/>
            <person name="Muzny D."/>
            <person name="Queller D."/>
            <person name="Richards S."/>
            <person name="Strassman J."/>
            <person name="Sucgang R."/>
            <person name="Worley K."/>
            <person name="Schaap P."/>
        </authorList>
    </citation>
    <scope>NUCLEOTIDE SEQUENCE</scope>
    <source>
        <strain evidence="1">QSvi11</strain>
    </source>
</reference>
<evidence type="ECO:0000313" key="1">
    <source>
        <dbReference type="EMBL" id="KAF2075159.1"/>
    </source>
</evidence>
<dbReference type="InterPro" id="IPR015943">
    <property type="entry name" value="WD40/YVTN_repeat-like_dom_sf"/>
</dbReference>
<name>A0A8J4PZJ2_9MYCE</name>
<accession>A0A8J4PZJ2</accession>
<evidence type="ECO:0000313" key="2">
    <source>
        <dbReference type="Proteomes" id="UP000695562"/>
    </source>
</evidence>
<comment type="caution">
    <text evidence="1">The sequence shown here is derived from an EMBL/GenBank/DDBJ whole genome shotgun (WGS) entry which is preliminary data.</text>
</comment>
<organism evidence="1 2">
    <name type="scientific">Polysphondylium violaceum</name>
    <dbReference type="NCBI Taxonomy" id="133409"/>
    <lineage>
        <taxon>Eukaryota</taxon>
        <taxon>Amoebozoa</taxon>
        <taxon>Evosea</taxon>
        <taxon>Eumycetozoa</taxon>
        <taxon>Dictyostelia</taxon>
        <taxon>Dictyosteliales</taxon>
        <taxon>Dictyosteliaceae</taxon>
        <taxon>Polysphondylium</taxon>
    </lineage>
</organism>
<protein>
    <recommendedName>
        <fullName evidence="3">WD40 repeat-containing protein</fullName>
    </recommendedName>
</protein>
<evidence type="ECO:0008006" key="3">
    <source>
        <dbReference type="Google" id="ProtNLM"/>
    </source>
</evidence>
<dbReference type="Gene3D" id="2.130.10.10">
    <property type="entry name" value="YVTN repeat-like/Quinoprotein amine dehydrogenase"/>
    <property type="match status" value="1"/>
</dbReference>